<feature type="region of interest" description="Disordered" evidence="1">
    <location>
        <begin position="89"/>
        <end position="112"/>
    </location>
</feature>
<name>A0A6J5Z5K2_9ZZZZ</name>
<sequence>MAADGHTHEDHDHVHGPGCGHTAIVHEGHIDFIHDGHLHQPHGDHVDEHSLPVNDQLPDECNRAHSCSPHVHGPGCGHEAVPHGEHSDYLVDGRLHHPHEDHCDDHGGLELA</sequence>
<accession>A0A6J5Z5K2</accession>
<feature type="compositionally biased region" description="Basic and acidic residues" evidence="1">
    <location>
        <begin position="35"/>
        <end position="50"/>
    </location>
</feature>
<feature type="region of interest" description="Disordered" evidence="1">
    <location>
        <begin position="35"/>
        <end position="56"/>
    </location>
</feature>
<reference evidence="2" key="1">
    <citation type="submission" date="2020-05" db="EMBL/GenBank/DDBJ databases">
        <authorList>
            <person name="Chiriac C."/>
            <person name="Salcher M."/>
            <person name="Ghai R."/>
            <person name="Kavagutti S V."/>
        </authorList>
    </citation>
    <scope>NUCLEOTIDE SEQUENCE</scope>
</reference>
<evidence type="ECO:0000313" key="2">
    <source>
        <dbReference type="EMBL" id="CAB4336402.1"/>
    </source>
</evidence>
<proteinExistence type="predicted"/>
<dbReference type="AlphaFoldDB" id="A0A6J5Z5K2"/>
<dbReference type="EMBL" id="CAESAN010000010">
    <property type="protein sequence ID" value="CAB4336402.1"/>
    <property type="molecule type" value="Genomic_DNA"/>
</dbReference>
<feature type="region of interest" description="Disordered" evidence="1">
    <location>
        <begin position="1"/>
        <end position="22"/>
    </location>
</feature>
<protein>
    <submittedName>
        <fullName evidence="2">Unannotated protein</fullName>
    </submittedName>
</protein>
<evidence type="ECO:0000256" key="1">
    <source>
        <dbReference type="SAM" id="MobiDB-lite"/>
    </source>
</evidence>
<organism evidence="2">
    <name type="scientific">freshwater metagenome</name>
    <dbReference type="NCBI Taxonomy" id="449393"/>
    <lineage>
        <taxon>unclassified sequences</taxon>
        <taxon>metagenomes</taxon>
        <taxon>ecological metagenomes</taxon>
    </lineage>
</organism>
<gene>
    <name evidence="2" type="ORF">UFOPK3547_00210</name>
</gene>
<feature type="compositionally biased region" description="Basic and acidic residues" evidence="1">
    <location>
        <begin position="1"/>
        <end position="15"/>
    </location>
</feature>